<dbReference type="Proteomes" id="UP001595075">
    <property type="component" value="Unassembled WGS sequence"/>
</dbReference>
<dbReference type="EMBL" id="JAZHXI010000006">
    <property type="protein sequence ID" value="KAL2070701.1"/>
    <property type="molecule type" value="Genomic_DNA"/>
</dbReference>
<proteinExistence type="predicted"/>
<reference evidence="2 3" key="1">
    <citation type="journal article" date="2024" name="Commun. Biol.">
        <title>Comparative genomic analysis of thermophilic fungi reveals convergent evolutionary adaptations and gene losses.</title>
        <authorList>
            <person name="Steindorff A.S."/>
            <person name="Aguilar-Pontes M.V."/>
            <person name="Robinson A.J."/>
            <person name="Andreopoulos B."/>
            <person name="LaButti K."/>
            <person name="Kuo A."/>
            <person name="Mondo S."/>
            <person name="Riley R."/>
            <person name="Otillar R."/>
            <person name="Haridas S."/>
            <person name="Lipzen A."/>
            <person name="Grimwood J."/>
            <person name="Schmutz J."/>
            <person name="Clum A."/>
            <person name="Reid I.D."/>
            <person name="Moisan M.C."/>
            <person name="Butler G."/>
            <person name="Nguyen T.T.M."/>
            <person name="Dewar K."/>
            <person name="Conant G."/>
            <person name="Drula E."/>
            <person name="Henrissat B."/>
            <person name="Hansel C."/>
            <person name="Singer S."/>
            <person name="Hutchinson M.I."/>
            <person name="de Vries R.P."/>
            <person name="Natvig D.O."/>
            <person name="Powell A.J."/>
            <person name="Tsang A."/>
            <person name="Grigoriev I.V."/>
        </authorList>
    </citation>
    <scope>NUCLEOTIDE SEQUENCE [LARGE SCALE GENOMIC DNA]</scope>
    <source>
        <strain evidence="2 3">CBS 494.80</strain>
    </source>
</reference>
<sequence length="509" mass="58413">MAANECRITLSADVWYMVFEELGIADFQGKNEEVFAAGMYKRWIRETRLVCKDFYTIVTPWNKANLINYAAWLQVSTSPNPESLALTACIVEGCKKLEYLHWDNSREDQVNDVELAVSTIVCSYLNGASSTQRWSFDATTEGGQIEHILGSWSNKTSRVLARREGSLGKDAQLSVYRTSYENEYDTFADPKPKSTALQTLKFPPMKKLKLCTYDWLTSAEEFPLMWDFSSLYCLSMTLEFAGFMSRVPIDSLSQLRTFFLCAQFFNHSEDDYTTPVAAQKFTTSLIDSCKHLENLKIESNYWQDLLPMSSVVKAGTRLRKLRLIGLGELVPIPKTFLVDGLDHCSNLVDLGLDLDVADPNMYEYLGILARKESLRDINLYTKDTLRVENFDEHSTDSDYDGATTIMQFLHTQKSGRRFNMVRIRLVDAKEPPNWRPGLEEIEFYEGVWCHRRDFMSRINIIGTFEQWGSKRIGELPEGHTEVGDKDKSEYREINAEDRGEGTEDEESRP</sequence>
<comment type="caution">
    <text evidence="2">The sequence shown here is derived from an EMBL/GenBank/DDBJ whole genome shotgun (WGS) entry which is preliminary data.</text>
</comment>
<protein>
    <submittedName>
        <fullName evidence="2">Uncharacterized protein</fullName>
    </submittedName>
</protein>
<evidence type="ECO:0000313" key="3">
    <source>
        <dbReference type="Proteomes" id="UP001595075"/>
    </source>
</evidence>
<name>A0ABR4CMU3_9HELO</name>
<feature type="region of interest" description="Disordered" evidence="1">
    <location>
        <begin position="474"/>
        <end position="509"/>
    </location>
</feature>
<keyword evidence="3" id="KW-1185">Reference proteome</keyword>
<accession>A0ABR4CMU3</accession>
<gene>
    <name evidence="2" type="ORF">VTL71DRAFT_13727</name>
</gene>
<evidence type="ECO:0000256" key="1">
    <source>
        <dbReference type="SAM" id="MobiDB-lite"/>
    </source>
</evidence>
<organism evidence="2 3">
    <name type="scientific">Oculimacula yallundae</name>
    <dbReference type="NCBI Taxonomy" id="86028"/>
    <lineage>
        <taxon>Eukaryota</taxon>
        <taxon>Fungi</taxon>
        <taxon>Dikarya</taxon>
        <taxon>Ascomycota</taxon>
        <taxon>Pezizomycotina</taxon>
        <taxon>Leotiomycetes</taxon>
        <taxon>Helotiales</taxon>
        <taxon>Ploettnerulaceae</taxon>
        <taxon>Oculimacula</taxon>
    </lineage>
</organism>
<dbReference type="SUPFAM" id="SSF52047">
    <property type="entry name" value="RNI-like"/>
    <property type="match status" value="1"/>
</dbReference>
<evidence type="ECO:0000313" key="2">
    <source>
        <dbReference type="EMBL" id="KAL2070701.1"/>
    </source>
</evidence>